<dbReference type="GO" id="GO:0016020">
    <property type="term" value="C:membrane"/>
    <property type="evidence" value="ECO:0007669"/>
    <property type="project" value="TreeGrafter"/>
</dbReference>
<dbReference type="Proteomes" id="UP000785679">
    <property type="component" value="Unassembled WGS sequence"/>
</dbReference>
<gene>
    <name evidence="4" type="ORF">FGO68_gene11500</name>
</gene>
<protein>
    <recommendedName>
        <fullName evidence="3">AMP-dependent synthetase/ligase domain-containing protein</fullName>
    </recommendedName>
</protein>
<dbReference type="GO" id="GO:0004467">
    <property type="term" value="F:long-chain fatty acid-CoA ligase activity"/>
    <property type="evidence" value="ECO:0007669"/>
    <property type="project" value="TreeGrafter"/>
</dbReference>
<dbReference type="EMBL" id="RRYP01005127">
    <property type="protein sequence ID" value="TNV82301.1"/>
    <property type="molecule type" value="Genomic_DNA"/>
</dbReference>
<evidence type="ECO:0000259" key="3">
    <source>
        <dbReference type="Pfam" id="PF00501"/>
    </source>
</evidence>
<accession>A0A8J8NY90</accession>
<dbReference type="GO" id="GO:0005783">
    <property type="term" value="C:endoplasmic reticulum"/>
    <property type="evidence" value="ECO:0007669"/>
    <property type="project" value="TreeGrafter"/>
</dbReference>
<dbReference type="AlphaFoldDB" id="A0A8J8NY90"/>
<dbReference type="InterPro" id="IPR000873">
    <property type="entry name" value="AMP-dep_synth/lig_dom"/>
</dbReference>
<sequence>MGNWQGIDLKHSIEHRVDEATGQKVYRCPDAPADLWQAQDFELNSIYSILAKTRARIGGHKFLGTKIVPSAESKLAPYYQWSTFNQVYDNTQLLAHAILRHTLYSEVMDVEGLGPGEESKESLIPGGGPLKVLGITSVNCEEWVTTDLASNLLGITSVPLYETLGTTMMALILGQTEMSTIFGSDKSLLNVLALGQSEGERPRDLRYLKNLVVFGEASAQLTKLCRSYHINLIRYNFILEEAKQEKALSESWQEIDHKALKRENIFTISYTSGTENNPKGAMLTNENFLCAIQSILKVAGDFPFSEDDVYISYLPLAHVFDRLGVYGSMTMGAAVGFFGGNVLKIIDDLQLLRPSIFPSVPRLLNKVYDRIQAGLAQQSATKQWLFQKGIAAKQYYLEQTGTVEHYRYDTILFNKVKQRLGGNVRIMITASAPIADNVLAFLKCTFCCPIVEAYGQTESCGASFSTKLFDNRTGHVGGPGLGVEFMLRDVSELGYTKDSKPYPQGEVLLRGPSIFAGYFKNPALTAQTKDKDGWLYTGDVGQLILPGGSLKIIDRIKNIFKLSQGEYIVSEKLERVYEQSQYVAQVFIHGDSFRNHIVAIVFPEYTTLKTRLNSQGIEVPETLAEMLQQYKDQVYKLIEQDMDQLAVANRFNSLEKVKTNFRVVDREFEIGTILTPTMKLRRHQAKEYFADLIEDIYANSPESKTQV</sequence>
<keyword evidence="5" id="KW-1185">Reference proteome</keyword>
<dbReference type="InterPro" id="IPR042099">
    <property type="entry name" value="ANL_N_sf"/>
</dbReference>
<feature type="domain" description="AMP-dependent synthetase/ligase" evidence="3">
    <location>
        <begin position="129"/>
        <end position="519"/>
    </location>
</feature>
<dbReference type="PANTHER" id="PTHR43272">
    <property type="entry name" value="LONG-CHAIN-FATTY-ACID--COA LIGASE"/>
    <property type="match status" value="1"/>
</dbReference>
<organism evidence="4 5">
    <name type="scientific">Halteria grandinella</name>
    <dbReference type="NCBI Taxonomy" id="5974"/>
    <lineage>
        <taxon>Eukaryota</taxon>
        <taxon>Sar</taxon>
        <taxon>Alveolata</taxon>
        <taxon>Ciliophora</taxon>
        <taxon>Intramacronucleata</taxon>
        <taxon>Spirotrichea</taxon>
        <taxon>Stichotrichia</taxon>
        <taxon>Sporadotrichida</taxon>
        <taxon>Halteriidae</taxon>
        <taxon>Halteria</taxon>
    </lineage>
</organism>
<dbReference type="PANTHER" id="PTHR43272:SF33">
    <property type="entry name" value="AMP-BINDING DOMAIN-CONTAINING PROTEIN-RELATED"/>
    <property type="match status" value="1"/>
</dbReference>
<reference evidence="4" key="1">
    <citation type="submission" date="2019-06" db="EMBL/GenBank/DDBJ databases">
        <authorList>
            <person name="Zheng W."/>
        </authorList>
    </citation>
    <scope>NUCLEOTIDE SEQUENCE</scope>
    <source>
        <strain evidence="4">QDHG01</strain>
    </source>
</reference>
<keyword evidence="1" id="KW-0547">Nucleotide-binding</keyword>
<dbReference type="Gene3D" id="3.40.50.12780">
    <property type="entry name" value="N-terminal domain of ligase-like"/>
    <property type="match status" value="1"/>
</dbReference>
<evidence type="ECO:0000313" key="4">
    <source>
        <dbReference type="EMBL" id="TNV82301.1"/>
    </source>
</evidence>
<evidence type="ECO:0000313" key="5">
    <source>
        <dbReference type="Proteomes" id="UP000785679"/>
    </source>
</evidence>
<name>A0A8J8NY90_HALGN</name>
<comment type="caution">
    <text evidence="4">The sequence shown here is derived from an EMBL/GenBank/DDBJ whole genome shotgun (WGS) entry which is preliminary data.</text>
</comment>
<dbReference type="SUPFAM" id="SSF56801">
    <property type="entry name" value="Acetyl-CoA synthetase-like"/>
    <property type="match status" value="1"/>
</dbReference>
<dbReference type="GO" id="GO:0005524">
    <property type="term" value="F:ATP binding"/>
    <property type="evidence" value="ECO:0007669"/>
    <property type="project" value="UniProtKB-KW"/>
</dbReference>
<dbReference type="Pfam" id="PF00501">
    <property type="entry name" value="AMP-binding"/>
    <property type="match status" value="1"/>
</dbReference>
<proteinExistence type="predicted"/>
<evidence type="ECO:0000256" key="1">
    <source>
        <dbReference type="ARBA" id="ARBA00022741"/>
    </source>
</evidence>
<evidence type="ECO:0000256" key="2">
    <source>
        <dbReference type="ARBA" id="ARBA00022840"/>
    </source>
</evidence>
<dbReference type="OrthoDB" id="1700726at2759"/>
<keyword evidence="2" id="KW-0067">ATP-binding</keyword>